<dbReference type="EMBL" id="JBJUIK010000016">
    <property type="protein sequence ID" value="KAL3499593.1"/>
    <property type="molecule type" value="Genomic_DNA"/>
</dbReference>
<protein>
    <submittedName>
        <fullName evidence="1">Uncharacterized protein</fullName>
    </submittedName>
</protein>
<evidence type="ECO:0000313" key="2">
    <source>
        <dbReference type="Proteomes" id="UP001630127"/>
    </source>
</evidence>
<dbReference type="Proteomes" id="UP001630127">
    <property type="component" value="Unassembled WGS sequence"/>
</dbReference>
<dbReference type="AlphaFoldDB" id="A0ABD2Y1M5"/>
<name>A0ABD2Y1M5_9GENT</name>
<comment type="caution">
    <text evidence="1">The sequence shown here is derived from an EMBL/GenBank/DDBJ whole genome shotgun (WGS) entry which is preliminary data.</text>
</comment>
<accession>A0ABD2Y1M5</accession>
<proteinExistence type="predicted"/>
<keyword evidence="2" id="KW-1185">Reference proteome</keyword>
<evidence type="ECO:0000313" key="1">
    <source>
        <dbReference type="EMBL" id="KAL3499593.1"/>
    </source>
</evidence>
<organism evidence="1 2">
    <name type="scientific">Cinchona calisaya</name>
    <dbReference type="NCBI Taxonomy" id="153742"/>
    <lineage>
        <taxon>Eukaryota</taxon>
        <taxon>Viridiplantae</taxon>
        <taxon>Streptophyta</taxon>
        <taxon>Embryophyta</taxon>
        <taxon>Tracheophyta</taxon>
        <taxon>Spermatophyta</taxon>
        <taxon>Magnoliopsida</taxon>
        <taxon>eudicotyledons</taxon>
        <taxon>Gunneridae</taxon>
        <taxon>Pentapetalae</taxon>
        <taxon>asterids</taxon>
        <taxon>lamiids</taxon>
        <taxon>Gentianales</taxon>
        <taxon>Rubiaceae</taxon>
        <taxon>Cinchonoideae</taxon>
        <taxon>Cinchoneae</taxon>
        <taxon>Cinchona</taxon>
    </lineage>
</organism>
<reference evidence="1 2" key="1">
    <citation type="submission" date="2024-11" db="EMBL/GenBank/DDBJ databases">
        <title>A near-complete genome assembly of Cinchona calisaya.</title>
        <authorList>
            <person name="Lian D.C."/>
            <person name="Zhao X.W."/>
            <person name="Wei L."/>
        </authorList>
    </citation>
    <scope>NUCLEOTIDE SEQUENCE [LARGE SCALE GENOMIC DNA]</scope>
    <source>
        <tissue evidence="1">Nenye</tissue>
    </source>
</reference>
<gene>
    <name evidence="1" type="ORF">ACH5RR_038686</name>
</gene>
<sequence>MLARTEGLSTIKVLNTGHKSQGGRRTVQAYEQAQYSQRRVGKGIEGFGKGLKTDLDNDVLVPRLASAKLFTTEGLTARVEDLAGSLASMPFPSWDRPISIEDVPPNRARLTSSSKERSIWHRKQALERLSPYDRFFFHMVCSTDESANSDALSNPVLLLKNICRSELSCLGSAVASGISNLALSWSSPTPLLSDDNRKYLASESKQVLVFGMSVEGLKEEELGKSTLTSCVALSRSGIPINMTHKVTKRMSLLKRRRKAVEEIARTRTSFFLEDHQYGTLFGLGFRLMERHLLLGKPSIGGSKCRAFFGCGGSNPIREHMGNEARVGVTEHPPWSVCGNGLRLKKIPLALRMTKKAGSKRVTAEQQHCSSWRHSPMISSQIVLSRLSHPGLSLRRGPISYLIVGVAIGFASTTAFPAVETLSENDKERTNNVVGCSPYRSTKFEAYTSPITRPKKRLSVAPLESKPFEAPVVVAVATPTLSFLSLRIPIYMTSGQYKARPARLLLGPGAAMPLNESNARPGALGRSAGSFSVVLFPPRERRGKRYAQRAEDPLRVFIDLERYYKSSVPDSIAAAIWFTGTTKKSHAYVTVTDGLIILDHEDPSRASGFHSHHHILLMINLLVLCHKNLESVSW</sequence>